<evidence type="ECO:0000256" key="3">
    <source>
        <dbReference type="ARBA" id="ARBA00023085"/>
    </source>
</evidence>
<dbReference type="Proteomes" id="UP000823619">
    <property type="component" value="Unassembled WGS sequence"/>
</dbReference>
<proteinExistence type="inferred from homology"/>
<protein>
    <recommendedName>
        <fullName evidence="5">Pectinesterase catalytic domain-containing protein</fullName>
    </recommendedName>
</protein>
<dbReference type="AlphaFoldDB" id="A0A9D9HB14"/>
<organism evidence="6 7">
    <name type="scientific">Candidatus Cryptobacteroides merdavium</name>
    <dbReference type="NCBI Taxonomy" id="2840769"/>
    <lineage>
        <taxon>Bacteria</taxon>
        <taxon>Pseudomonadati</taxon>
        <taxon>Bacteroidota</taxon>
        <taxon>Bacteroidia</taxon>
        <taxon>Bacteroidales</taxon>
        <taxon>Candidatus Cryptobacteroides</taxon>
    </lineage>
</organism>
<feature type="chain" id="PRO_5038453637" description="Pectinesterase catalytic domain-containing protein" evidence="4">
    <location>
        <begin position="23"/>
        <end position="522"/>
    </location>
</feature>
<gene>
    <name evidence="6" type="ORF">IAC23_01735</name>
</gene>
<accession>A0A9D9HB14</accession>
<reference evidence="6" key="2">
    <citation type="journal article" date="2021" name="PeerJ">
        <title>Extensive microbial diversity within the chicken gut microbiome revealed by metagenomics and culture.</title>
        <authorList>
            <person name="Gilroy R."/>
            <person name="Ravi A."/>
            <person name="Getino M."/>
            <person name="Pursley I."/>
            <person name="Horton D.L."/>
            <person name="Alikhan N.F."/>
            <person name="Baker D."/>
            <person name="Gharbi K."/>
            <person name="Hall N."/>
            <person name="Watson M."/>
            <person name="Adriaenssens E.M."/>
            <person name="Foster-Nyarko E."/>
            <person name="Jarju S."/>
            <person name="Secka A."/>
            <person name="Antonio M."/>
            <person name="Oren A."/>
            <person name="Chaudhuri R.R."/>
            <person name="La Ragione R."/>
            <person name="Hildebrand F."/>
            <person name="Pallen M.J."/>
        </authorList>
    </citation>
    <scope>NUCLEOTIDE SEQUENCE</scope>
    <source>
        <strain evidence="6">D5-748</strain>
    </source>
</reference>
<dbReference type="Gene3D" id="2.160.20.10">
    <property type="entry name" value="Single-stranded right-handed beta-helix, Pectin lyase-like"/>
    <property type="match status" value="1"/>
</dbReference>
<evidence type="ECO:0000259" key="5">
    <source>
        <dbReference type="Pfam" id="PF01095"/>
    </source>
</evidence>
<dbReference type="Pfam" id="PF01095">
    <property type="entry name" value="Pectinesterase"/>
    <property type="match status" value="1"/>
</dbReference>
<dbReference type="EMBL" id="JADIMO010000021">
    <property type="protein sequence ID" value="MBO8444404.1"/>
    <property type="molecule type" value="Genomic_DNA"/>
</dbReference>
<dbReference type="SUPFAM" id="SSF51126">
    <property type="entry name" value="Pectin lyase-like"/>
    <property type="match status" value="1"/>
</dbReference>
<dbReference type="GO" id="GO:0042545">
    <property type="term" value="P:cell wall modification"/>
    <property type="evidence" value="ECO:0007669"/>
    <property type="project" value="InterPro"/>
</dbReference>
<evidence type="ECO:0000313" key="6">
    <source>
        <dbReference type="EMBL" id="MBO8444404.1"/>
    </source>
</evidence>
<feature type="signal peptide" evidence="4">
    <location>
        <begin position="1"/>
        <end position="22"/>
    </location>
</feature>
<evidence type="ECO:0000256" key="2">
    <source>
        <dbReference type="ARBA" id="ARBA00022801"/>
    </source>
</evidence>
<name>A0A9D9HB14_9BACT</name>
<keyword evidence="2" id="KW-0378">Hydrolase</keyword>
<feature type="domain" description="Pectinesterase catalytic" evidence="5">
    <location>
        <begin position="205"/>
        <end position="458"/>
    </location>
</feature>
<comment type="similarity">
    <text evidence="1">Belongs to the pectinesterase family.</text>
</comment>
<keyword evidence="3" id="KW-0063">Aspartyl esterase</keyword>
<dbReference type="InterPro" id="IPR012334">
    <property type="entry name" value="Pectin_lyas_fold"/>
</dbReference>
<evidence type="ECO:0000256" key="4">
    <source>
        <dbReference type="SAM" id="SignalP"/>
    </source>
</evidence>
<evidence type="ECO:0000256" key="1">
    <source>
        <dbReference type="ARBA" id="ARBA00008891"/>
    </source>
</evidence>
<comment type="caution">
    <text evidence="6">The sequence shown here is derived from an EMBL/GenBank/DDBJ whole genome shotgun (WGS) entry which is preliminary data.</text>
</comment>
<keyword evidence="4" id="KW-0732">Signal</keyword>
<dbReference type="InterPro" id="IPR011050">
    <property type="entry name" value="Pectin_lyase_fold/virulence"/>
</dbReference>
<dbReference type="InterPro" id="IPR000070">
    <property type="entry name" value="Pectinesterase_cat"/>
</dbReference>
<sequence length="522" mass="55780">MDTDLKCNISTFCCMAMLLAPAACDKGGGEAPETPEQPMTRPVELVTDTYRAYPSGENACVDSYLTLTFSSEPVPGTSGEIRILDKDGKEADMIDMADIAAVAGGKPKMTAGTAFTTAMDAVGSSAAGYYRIVYYNAVSIAGTDNGGYTVTIRLHSDRLEYGGTYSVEIDPEAIIADGFDGISGNEWTFSVMPKPAGDGEVTAGARDCDFMTIQGAINFANSCGQSADMTISVEDGIYEEPLYIRNKNNLTIKGESREGTIIRFDNCNDYIDGVGSGVTSVPEPGESITRTGGRSVILVENCDMLRFEDITLENSHGDGSQAEVIYFNCDNGRLLASNCSFTGDQDTIELKGWSLFRDCTIRGDVDFIWGYVRTALFESCEIRSSPSSRGYIVQARCRQGDRGFVFLDCSLTAESGTADGSVYLARSGGNSGEYDNVTYIRCRMGSHIADAGWYSSPAPTPAAATAENGWKEYGSMNAYGSAMDLSGRYSGSAEISSSDCERLYATAAAVFADCPHGSGWAE</sequence>
<dbReference type="PANTHER" id="PTHR31321:SF57">
    <property type="entry name" value="PECTINESTERASE 53-RELATED"/>
    <property type="match status" value="1"/>
</dbReference>
<dbReference type="GO" id="GO:0030599">
    <property type="term" value="F:pectinesterase activity"/>
    <property type="evidence" value="ECO:0007669"/>
    <property type="project" value="InterPro"/>
</dbReference>
<dbReference type="GO" id="GO:0009279">
    <property type="term" value="C:cell outer membrane"/>
    <property type="evidence" value="ECO:0007669"/>
    <property type="project" value="TreeGrafter"/>
</dbReference>
<reference evidence="6" key="1">
    <citation type="submission" date="2020-10" db="EMBL/GenBank/DDBJ databases">
        <authorList>
            <person name="Gilroy R."/>
        </authorList>
    </citation>
    <scope>NUCLEOTIDE SEQUENCE</scope>
    <source>
        <strain evidence="6">D5-748</strain>
    </source>
</reference>
<dbReference type="PANTHER" id="PTHR31321">
    <property type="entry name" value="ACYL-COA THIOESTER HYDROLASE YBHC-RELATED"/>
    <property type="match status" value="1"/>
</dbReference>
<evidence type="ECO:0000313" key="7">
    <source>
        <dbReference type="Proteomes" id="UP000823619"/>
    </source>
</evidence>